<evidence type="ECO:0000313" key="2">
    <source>
        <dbReference type="Proteomes" id="UP000053732"/>
    </source>
</evidence>
<dbReference type="AlphaFoldDB" id="A0A0G4PWJ8"/>
<sequence>MPQPSGAHNDVPRVWWVSMTNKDSAWIPSPDRESLRFDFLSTLPNNSFSLSQQEADTRQTLATEPFQPILKVRVDLERDDPKFAFPAARLVGLYRCLWESYVSKLQAHRWPEAKAEQSDLEGGWYAPEKKEGGLQALELSQERLVSILDDRNHPSRLSDAGFFDNAREG</sequence>
<gene>
    <name evidence="1" type="ORF">PCAMFM013_S053g000020</name>
</gene>
<dbReference type="Proteomes" id="UP000053732">
    <property type="component" value="Unassembled WGS sequence"/>
</dbReference>
<keyword evidence="2" id="KW-1185">Reference proteome</keyword>
<reference evidence="1 2" key="1">
    <citation type="journal article" date="2014" name="Nat. Commun.">
        <title>Multiple recent horizontal transfers of a large genomic region in cheese making fungi.</title>
        <authorList>
            <person name="Cheeseman K."/>
            <person name="Ropars J."/>
            <person name="Renault P."/>
            <person name="Dupont J."/>
            <person name="Gouzy J."/>
            <person name="Branca A."/>
            <person name="Abraham A.L."/>
            <person name="Ceppi M."/>
            <person name="Conseiller E."/>
            <person name="Debuchy R."/>
            <person name="Malagnac F."/>
            <person name="Goarin A."/>
            <person name="Silar P."/>
            <person name="Lacoste S."/>
            <person name="Sallet E."/>
            <person name="Bensimon A."/>
            <person name="Giraud T."/>
            <person name="Brygoo Y."/>
        </authorList>
    </citation>
    <scope>NUCLEOTIDE SEQUENCE [LARGE SCALE GENOMIC DNA]</scope>
    <source>
        <strain evidence="2">FM 013</strain>
    </source>
</reference>
<evidence type="ECO:0000313" key="1">
    <source>
        <dbReference type="EMBL" id="CRL30512.1"/>
    </source>
</evidence>
<protein>
    <submittedName>
        <fullName evidence="1">Str. FM013</fullName>
    </submittedName>
</protein>
<organism evidence="1 2">
    <name type="scientific">Penicillium camemberti (strain FM 013)</name>
    <dbReference type="NCBI Taxonomy" id="1429867"/>
    <lineage>
        <taxon>Eukaryota</taxon>
        <taxon>Fungi</taxon>
        <taxon>Dikarya</taxon>
        <taxon>Ascomycota</taxon>
        <taxon>Pezizomycotina</taxon>
        <taxon>Eurotiomycetes</taxon>
        <taxon>Eurotiomycetidae</taxon>
        <taxon>Eurotiales</taxon>
        <taxon>Aspergillaceae</taxon>
        <taxon>Penicillium</taxon>
    </lineage>
</organism>
<dbReference type="EMBL" id="HG793186">
    <property type="protein sequence ID" value="CRL30512.1"/>
    <property type="molecule type" value="Genomic_DNA"/>
</dbReference>
<proteinExistence type="predicted"/>
<accession>A0A0G4PWJ8</accession>
<name>A0A0G4PWJ8_PENC3</name>